<evidence type="ECO:0000256" key="3">
    <source>
        <dbReference type="ARBA" id="ARBA00022679"/>
    </source>
</evidence>
<keyword evidence="6" id="KW-0067">ATP-binding</keyword>
<dbReference type="GO" id="GO:0004631">
    <property type="term" value="F:phosphomevalonate kinase activity"/>
    <property type="evidence" value="ECO:0007669"/>
    <property type="project" value="UniProtKB-EC"/>
</dbReference>
<dbReference type="EC" id="2.7.4.2" evidence="2"/>
<sequence>MQSPGKPIGADTDASEDSGRATSLEMSASVDPTSLTLHSTGYGHGKALFIGGYAILHTPSLGLALGLTPAFRCDINATYTKGNDRDPAPCVHVQYTSAEPPLTCTVSVSLSLPLLPQLQSTMCEVPLQGASDTSPVECVPTPISPFLAHGLDMVIGHITPPPSLSLSSVSIRVRPTVPNCFHHTHPAMQGNKCVPPSVNTESECSSVKTGLGSSSALIACLADAAYRIRGQICPTLSDVVDTHTHTQTTTSEPLSSALMCHRVAQGGRGSGYDVATALTGGCLLISKGVGADTLPLGCTVHPSVDVCMVSVAVSTGTDTNTLSNVRVSPVDTGVDGTVSVGAPSASCDTRVAMGKVRDRVPLPAMYAYTHLCTHATHAVCTFIHTPCTASYTHALSAVCAVRDCIKGWVGEYQVEVEPRELSPFLDAVNTEGTHMLGMCPGAGGWDAVCVITWDPAHIQGEGSHAGGTCIEGDGPHSASGTNPCTPTLLSLCTQHGLRASVLEGCSLDRERGISLFVND</sequence>
<dbReference type="EMBL" id="BDIP01001140">
    <property type="protein sequence ID" value="GIQ83683.1"/>
    <property type="molecule type" value="Genomic_DNA"/>
</dbReference>
<feature type="region of interest" description="Disordered" evidence="7">
    <location>
        <begin position="1"/>
        <end position="28"/>
    </location>
</feature>
<dbReference type="PANTHER" id="PTHR31814">
    <property type="match status" value="1"/>
</dbReference>
<evidence type="ECO:0000313" key="8">
    <source>
        <dbReference type="EMBL" id="GIQ83683.1"/>
    </source>
</evidence>
<dbReference type="GO" id="GO:0010142">
    <property type="term" value="P:farnesyl diphosphate biosynthetic process, mevalonate pathway"/>
    <property type="evidence" value="ECO:0007669"/>
    <property type="project" value="TreeGrafter"/>
</dbReference>
<dbReference type="SUPFAM" id="SSF54211">
    <property type="entry name" value="Ribosomal protein S5 domain 2-like"/>
    <property type="match status" value="1"/>
</dbReference>
<keyword evidence="5" id="KW-0418">Kinase</keyword>
<keyword evidence="9" id="KW-1185">Reference proteome</keyword>
<dbReference type="Proteomes" id="UP000265618">
    <property type="component" value="Unassembled WGS sequence"/>
</dbReference>
<keyword evidence="3" id="KW-0808">Transferase</keyword>
<reference evidence="8 9" key="1">
    <citation type="journal article" date="2018" name="PLoS ONE">
        <title>The draft genome of Kipferlia bialata reveals reductive genome evolution in fornicate parasites.</title>
        <authorList>
            <person name="Tanifuji G."/>
            <person name="Takabayashi S."/>
            <person name="Kume K."/>
            <person name="Takagi M."/>
            <person name="Nakayama T."/>
            <person name="Kamikawa R."/>
            <person name="Inagaki Y."/>
            <person name="Hashimoto T."/>
        </authorList>
    </citation>
    <scope>NUCLEOTIDE SEQUENCE [LARGE SCALE GENOMIC DNA]</scope>
    <source>
        <strain evidence="8">NY0173</strain>
    </source>
</reference>
<protein>
    <recommendedName>
        <fullName evidence="2">phosphomevalonate kinase</fullName>
        <ecNumber evidence="2">2.7.4.2</ecNumber>
    </recommendedName>
</protein>
<evidence type="ECO:0000256" key="1">
    <source>
        <dbReference type="ARBA" id="ARBA00005017"/>
    </source>
</evidence>
<organism evidence="8 9">
    <name type="scientific">Kipferlia bialata</name>
    <dbReference type="NCBI Taxonomy" id="797122"/>
    <lineage>
        <taxon>Eukaryota</taxon>
        <taxon>Metamonada</taxon>
        <taxon>Carpediemonas-like organisms</taxon>
        <taxon>Kipferlia</taxon>
    </lineage>
</organism>
<proteinExistence type="predicted"/>
<evidence type="ECO:0000256" key="5">
    <source>
        <dbReference type="ARBA" id="ARBA00022777"/>
    </source>
</evidence>
<dbReference type="InterPro" id="IPR035102">
    <property type="entry name" value="Phosphomevalonate_kinase"/>
</dbReference>
<evidence type="ECO:0000256" key="7">
    <source>
        <dbReference type="SAM" id="MobiDB-lite"/>
    </source>
</evidence>
<dbReference type="InterPro" id="IPR020568">
    <property type="entry name" value="Ribosomal_Su5_D2-typ_SF"/>
</dbReference>
<evidence type="ECO:0000313" key="9">
    <source>
        <dbReference type="Proteomes" id="UP000265618"/>
    </source>
</evidence>
<evidence type="ECO:0000256" key="6">
    <source>
        <dbReference type="ARBA" id="ARBA00022840"/>
    </source>
</evidence>
<dbReference type="OrthoDB" id="10262935at2759"/>
<dbReference type="GO" id="GO:0005777">
    <property type="term" value="C:peroxisome"/>
    <property type="evidence" value="ECO:0007669"/>
    <property type="project" value="TreeGrafter"/>
</dbReference>
<comment type="pathway">
    <text evidence="1">Isoprenoid biosynthesis; isopentenyl diphosphate biosynthesis via mevalonate pathway; isopentenyl diphosphate from (R)-mevalonate: step 2/3.</text>
</comment>
<comment type="caution">
    <text evidence="8">The sequence shown here is derived from an EMBL/GenBank/DDBJ whole genome shotgun (WGS) entry which is preliminary data.</text>
</comment>
<dbReference type="InterPro" id="IPR014721">
    <property type="entry name" value="Ribsml_uS5_D2-typ_fold_subgr"/>
</dbReference>
<dbReference type="GO" id="GO:0019287">
    <property type="term" value="P:isopentenyl diphosphate biosynthetic process, mevalonate pathway"/>
    <property type="evidence" value="ECO:0007669"/>
    <property type="project" value="TreeGrafter"/>
</dbReference>
<dbReference type="GO" id="GO:0005524">
    <property type="term" value="F:ATP binding"/>
    <property type="evidence" value="ECO:0007669"/>
    <property type="project" value="UniProtKB-KW"/>
</dbReference>
<evidence type="ECO:0000256" key="2">
    <source>
        <dbReference type="ARBA" id="ARBA00012958"/>
    </source>
</evidence>
<accession>A0A9K3GHV9</accession>
<evidence type="ECO:0000256" key="4">
    <source>
        <dbReference type="ARBA" id="ARBA00022741"/>
    </source>
</evidence>
<name>A0A9K3GHV9_9EUKA</name>
<dbReference type="AlphaFoldDB" id="A0A9K3GHV9"/>
<dbReference type="PANTHER" id="PTHR31814:SF2">
    <property type="entry name" value="PHOSPHOMEVALONATE KINASE"/>
    <property type="match status" value="1"/>
</dbReference>
<gene>
    <name evidence="8" type="ORF">KIPB_005039</name>
</gene>
<keyword evidence="4" id="KW-0547">Nucleotide-binding</keyword>
<dbReference type="Gene3D" id="3.30.230.10">
    <property type="match status" value="1"/>
</dbReference>